<proteinExistence type="predicted"/>
<dbReference type="Gramene" id="Solyc12g036280.1.1">
    <property type="protein sequence ID" value="Solyc12g036280.1.1"/>
    <property type="gene ID" value="Solyc12g036280.1"/>
</dbReference>
<dbReference type="PhylomeDB" id="K4DE85"/>
<feature type="compositionally biased region" description="Basic and acidic residues" evidence="1">
    <location>
        <begin position="73"/>
        <end position="88"/>
    </location>
</feature>
<reference evidence="2" key="2">
    <citation type="submission" date="2015-06" db="UniProtKB">
        <authorList>
            <consortium name="EnsemblPlants"/>
        </authorList>
    </citation>
    <scope>IDENTIFICATION</scope>
    <source>
        <strain evidence="2">cv. Heinz 1706</strain>
    </source>
</reference>
<name>K4DE85_SOLLC</name>
<dbReference type="EnsemblPlants" id="Solyc12g036280.1.1">
    <property type="protein sequence ID" value="Solyc12g036280.1.1"/>
    <property type="gene ID" value="Solyc12g036280.1"/>
</dbReference>
<organism evidence="2">
    <name type="scientific">Solanum lycopersicum</name>
    <name type="common">Tomato</name>
    <name type="synonym">Lycopersicon esculentum</name>
    <dbReference type="NCBI Taxonomy" id="4081"/>
    <lineage>
        <taxon>Eukaryota</taxon>
        <taxon>Viridiplantae</taxon>
        <taxon>Streptophyta</taxon>
        <taxon>Embryophyta</taxon>
        <taxon>Tracheophyta</taxon>
        <taxon>Spermatophyta</taxon>
        <taxon>Magnoliopsida</taxon>
        <taxon>eudicotyledons</taxon>
        <taxon>Gunneridae</taxon>
        <taxon>Pentapetalae</taxon>
        <taxon>asterids</taxon>
        <taxon>lamiids</taxon>
        <taxon>Solanales</taxon>
        <taxon>Solanaceae</taxon>
        <taxon>Solanoideae</taxon>
        <taxon>Solaneae</taxon>
        <taxon>Solanum</taxon>
        <taxon>Solanum subgen. Lycopersicon</taxon>
    </lineage>
</organism>
<keyword evidence="3" id="KW-1185">Reference proteome</keyword>
<reference evidence="2" key="1">
    <citation type="journal article" date="2012" name="Nature">
        <title>The tomato genome sequence provides insights into fleshy fruit evolution.</title>
        <authorList>
            <consortium name="Tomato Genome Consortium"/>
        </authorList>
    </citation>
    <scope>NUCLEOTIDE SEQUENCE [LARGE SCALE GENOMIC DNA]</scope>
    <source>
        <strain evidence="2">cv. Heinz 1706</strain>
    </source>
</reference>
<dbReference type="Proteomes" id="UP000004994">
    <property type="component" value="Chromosome 12"/>
</dbReference>
<dbReference type="AlphaFoldDB" id="K4DE85"/>
<feature type="region of interest" description="Disordered" evidence="1">
    <location>
        <begin position="66"/>
        <end position="88"/>
    </location>
</feature>
<sequence>MGGKSTPHMVEVSNEEGNDGHQATSPIQMEFVNNYQNIGIVDFDDDNQTEDTLKNHQVMTNISELQSPNANSHHTDETCEHSKIILAE</sequence>
<dbReference type="PaxDb" id="4081-Solyc12g036280.1.1"/>
<accession>K4DE85</accession>
<feature type="region of interest" description="Disordered" evidence="1">
    <location>
        <begin position="1"/>
        <end position="23"/>
    </location>
</feature>
<evidence type="ECO:0000313" key="3">
    <source>
        <dbReference type="Proteomes" id="UP000004994"/>
    </source>
</evidence>
<evidence type="ECO:0000256" key="1">
    <source>
        <dbReference type="SAM" id="MobiDB-lite"/>
    </source>
</evidence>
<dbReference type="InParanoid" id="K4DE85"/>
<dbReference type="HOGENOM" id="CLU_2473292_0_0_1"/>
<protein>
    <submittedName>
        <fullName evidence="2">Uncharacterized protein</fullName>
    </submittedName>
</protein>
<evidence type="ECO:0000313" key="2">
    <source>
        <dbReference type="EnsemblPlants" id="Solyc12g036280.1.1"/>
    </source>
</evidence>